<dbReference type="Pfam" id="PF18950">
    <property type="entry name" value="DUF5694"/>
    <property type="match status" value="1"/>
</dbReference>
<organism evidence="2 3">
    <name type="scientific">Stenotrophomonas maltophilia</name>
    <name type="common">Pseudomonas maltophilia</name>
    <name type="synonym">Xanthomonas maltophilia</name>
    <dbReference type="NCBI Taxonomy" id="40324"/>
    <lineage>
        <taxon>Bacteria</taxon>
        <taxon>Pseudomonadati</taxon>
        <taxon>Pseudomonadota</taxon>
        <taxon>Gammaproteobacteria</taxon>
        <taxon>Lysobacterales</taxon>
        <taxon>Lysobacteraceae</taxon>
        <taxon>Stenotrophomonas</taxon>
        <taxon>Stenotrophomonas maltophilia group</taxon>
    </lineage>
</organism>
<reference evidence="2" key="2">
    <citation type="journal article" date="2020" name="Front. Microbiol.">
        <title>Genetic Variants of the DSF Quorum Sensing System in Stenotrophomonas maltophilia Influence Virulence and Resistance Phenotypes Among Genotypically Diverse Clinical Isolates.</title>
        <authorList>
            <person name="Yero D."/>
            <person name="Huedo P."/>
            <person name="Conchillo-Sole O."/>
            <person name="Martinez-Servat S."/>
            <person name="Mamat U."/>
            <person name="Coves X."/>
            <person name="Llanas F."/>
            <person name="Roca I."/>
            <person name="Vila J."/>
            <person name="Schaible U.E."/>
            <person name="Daura X."/>
            <person name="Gibert I."/>
        </authorList>
    </citation>
    <scope>NUCLEOTIDE SEQUENCE</scope>
    <source>
        <strain evidence="2">OG156</strain>
    </source>
</reference>
<evidence type="ECO:0000313" key="3">
    <source>
        <dbReference type="Proteomes" id="UP000822271"/>
    </source>
</evidence>
<dbReference type="OrthoDB" id="69432at2"/>
<dbReference type="EMBL" id="RAUE01000010">
    <property type="protein sequence ID" value="MBA0310435.1"/>
    <property type="molecule type" value="Genomic_DNA"/>
</dbReference>
<dbReference type="InterPro" id="IPR043749">
    <property type="entry name" value="DUF5694"/>
</dbReference>
<comment type="caution">
    <text evidence="2">The sequence shown here is derived from an EMBL/GenBank/DDBJ whole genome shotgun (WGS) entry which is preliminary data.</text>
</comment>
<feature type="signal peptide" evidence="1">
    <location>
        <begin position="1"/>
        <end position="20"/>
    </location>
</feature>
<feature type="chain" id="PRO_5043156072" description="TraB/GumN family protein" evidence="1">
    <location>
        <begin position="21"/>
        <end position="366"/>
    </location>
</feature>
<evidence type="ECO:0000313" key="2">
    <source>
        <dbReference type="EMBL" id="MBA0310435.1"/>
    </source>
</evidence>
<evidence type="ECO:0000256" key="1">
    <source>
        <dbReference type="SAM" id="SignalP"/>
    </source>
</evidence>
<dbReference type="AlphaFoldDB" id="A0A2J0SNN8"/>
<sequence length="366" mass="39970">MFVRLASVLILGLCSTGALAADATYRPAFHPDQLKGPPAGRPNEVLVLGSPHLSGLPKAFTPDILQPLLEPLLERLQAWQPNAIAVENLSGLQCDFMRRNPTRYADSVETYCIDPAPAQAATGLDVPSANAEMERLLAQWPKAPTPAQRRRLAAVFLAAGENGSAVVQWLRLPIDERRAADSLTPELVQFLDKRIARRDEAGMIAGVLAARLGLERLWSVDDHTADAPTAKDKEKAYGAALQAAWDNPATTARFAADEPLHANLAKPDGMLALYRNYNAPETAMTAYHSDFGAALVEPSPEAFGRNYLGYWETRNLRMVANMRDVLGQHPGTRMLTIVGASHKGYYEAYLNQMHDVQLVSADAVLR</sequence>
<name>A0A2J0SNN8_STEMA</name>
<reference evidence="2" key="1">
    <citation type="submission" date="2018-09" db="EMBL/GenBank/DDBJ databases">
        <authorList>
            <person name="Groschel M."/>
            <person name="Kohl T."/>
            <person name="Conchillo-Sole O."/>
            <person name="Mamat U."/>
            <person name="Yero D."/>
            <person name="Niemann S."/>
            <person name="Daura X."/>
            <person name="Gibert I."/>
        </authorList>
    </citation>
    <scope>NUCLEOTIDE SEQUENCE</scope>
    <source>
        <strain evidence="2">OG156</strain>
    </source>
</reference>
<accession>A0A2J0SNN8</accession>
<keyword evidence="1" id="KW-0732">Signal</keyword>
<protein>
    <recommendedName>
        <fullName evidence="4">TraB/GumN family protein</fullName>
    </recommendedName>
</protein>
<evidence type="ECO:0008006" key="4">
    <source>
        <dbReference type="Google" id="ProtNLM"/>
    </source>
</evidence>
<dbReference type="Proteomes" id="UP000822271">
    <property type="component" value="Unassembled WGS sequence"/>
</dbReference>
<proteinExistence type="predicted"/>
<dbReference type="RefSeq" id="WP_049427234.1">
    <property type="nucleotide sequence ID" value="NZ_CP154630.1"/>
</dbReference>
<gene>
    <name evidence="2" type="ORF">D7Y33_05300</name>
</gene>